<dbReference type="AlphaFoldDB" id="A0A8X8ZE41"/>
<sequence length="163" mass="18018">MPSPTKIAPSSCQPDTIQGGLTSLDRMDSSKSSLSSFQHNDSLSGPHHSYLSSCDIIIDVDDTSYDSGTLTEFNVVSELAIRTKPPGKHERVSLEGSGMFRDMSVKSPVDKPRRSRKSFSGRVKIGRKLGGKKPEGRRSRKPEKGIFFTERFAVVKGFIRSRK</sequence>
<gene>
    <name evidence="2" type="ORF">SASPL_138211</name>
</gene>
<evidence type="ECO:0000256" key="1">
    <source>
        <dbReference type="SAM" id="MobiDB-lite"/>
    </source>
</evidence>
<name>A0A8X8ZE41_SALSN</name>
<reference evidence="2" key="1">
    <citation type="submission" date="2018-01" db="EMBL/GenBank/DDBJ databases">
        <authorList>
            <person name="Mao J.F."/>
        </authorList>
    </citation>
    <scope>NUCLEOTIDE SEQUENCE</scope>
    <source>
        <strain evidence="2">Huo1</strain>
        <tissue evidence="2">Leaf</tissue>
    </source>
</reference>
<protein>
    <submittedName>
        <fullName evidence="2">Uncharacterized protein</fullName>
    </submittedName>
</protein>
<dbReference type="Proteomes" id="UP000298416">
    <property type="component" value="Unassembled WGS sequence"/>
</dbReference>
<organism evidence="2">
    <name type="scientific">Salvia splendens</name>
    <name type="common">Scarlet sage</name>
    <dbReference type="NCBI Taxonomy" id="180675"/>
    <lineage>
        <taxon>Eukaryota</taxon>
        <taxon>Viridiplantae</taxon>
        <taxon>Streptophyta</taxon>
        <taxon>Embryophyta</taxon>
        <taxon>Tracheophyta</taxon>
        <taxon>Spermatophyta</taxon>
        <taxon>Magnoliopsida</taxon>
        <taxon>eudicotyledons</taxon>
        <taxon>Gunneridae</taxon>
        <taxon>Pentapetalae</taxon>
        <taxon>asterids</taxon>
        <taxon>lamiids</taxon>
        <taxon>Lamiales</taxon>
        <taxon>Lamiaceae</taxon>
        <taxon>Nepetoideae</taxon>
        <taxon>Mentheae</taxon>
        <taxon>Salviinae</taxon>
        <taxon>Salvia</taxon>
        <taxon>Salvia subgen. Calosphace</taxon>
        <taxon>core Calosphace</taxon>
    </lineage>
</organism>
<comment type="caution">
    <text evidence="2">The sequence shown here is derived from an EMBL/GenBank/DDBJ whole genome shotgun (WGS) entry which is preliminary data.</text>
</comment>
<keyword evidence="3" id="KW-1185">Reference proteome</keyword>
<reference evidence="2" key="2">
    <citation type="submission" date="2020-08" db="EMBL/GenBank/DDBJ databases">
        <title>Plant Genome Project.</title>
        <authorList>
            <person name="Zhang R.-G."/>
        </authorList>
    </citation>
    <scope>NUCLEOTIDE SEQUENCE</scope>
    <source>
        <strain evidence="2">Huo1</strain>
        <tissue evidence="2">Leaf</tissue>
    </source>
</reference>
<feature type="compositionally biased region" description="Polar residues" evidence="1">
    <location>
        <begin position="8"/>
        <end position="21"/>
    </location>
</feature>
<dbReference type="EMBL" id="PNBA02000014">
    <property type="protein sequence ID" value="KAG6401357.1"/>
    <property type="molecule type" value="Genomic_DNA"/>
</dbReference>
<feature type="compositionally biased region" description="Basic residues" evidence="1">
    <location>
        <begin position="113"/>
        <end position="131"/>
    </location>
</feature>
<feature type="region of interest" description="Disordered" evidence="1">
    <location>
        <begin position="1"/>
        <end position="45"/>
    </location>
</feature>
<evidence type="ECO:0000313" key="3">
    <source>
        <dbReference type="Proteomes" id="UP000298416"/>
    </source>
</evidence>
<evidence type="ECO:0000313" key="2">
    <source>
        <dbReference type="EMBL" id="KAG6401357.1"/>
    </source>
</evidence>
<accession>A0A8X8ZE41</accession>
<proteinExistence type="predicted"/>
<feature type="region of interest" description="Disordered" evidence="1">
    <location>
        <begin position="84"/>
        <end position="143"/>
    </location>
</feature>